<evidence type="ECO:0000259" key="1">
    <source>
        <dbReference type="PROSITE" id="PS51766"/>
    </source>
</evidence>
<dbReference type="GO" id="GO:0000272">
    <property type="term" value="P:polysaccharide catabolic process"/>
    <property type="evidence" value="ECO:0007669"/>
    <property type="project" value="InterPro"/>
</dbReference>
<name>A0A0L6JXF5_9FIRM</name>
<proteinExistence type="predicted"/>
<dbReference type="PROSITE" id="PS51766">
    <property type="entry name" value="DOCKERIN"/>
    <property type="match status" value="1"/>
</dbReference>
<dbReference type="InterPro" id="IPR002105">
    <property type="entry name" value="Dockerin_1_rpt"/>
</dbReference>
<accession>A0A0L6JXF5</accession>
<gene>
    <name evidence="2" type="ORF">Bccel_5404</name>
</gene>
<dbReference type="Gene3D" id="2.60.40.4130">
    <property type="match status" value="1"/>
</dbReference>
<feature type="domain" description="Dockerin" evidence="1">
    <location>
        <begin position="92"/>
        <end position="159"/>
    </location>
</feature>
<comment type="caution">
    <text evidence="2">The sequence shown here is derived from an EMBL/GenBank/DDBJ whole genome shotgun (WGS) entry which is preliminary data.</text>
</comment>
<dbReference type="GO" id="GO:0004553">
    <property type="term" value="F:hydrolase activity, hydrolyzing O-glycosyl compounds"/>
    <property type="evidence" value="ECO:0007669"/>
    <property type="project" value="InterPro"/>
</dbReference>
<dbReference type="STRING" id="398512.Bccel_5404"/>
<sequence length="449" mass="49144">MQQPHIKSDSSNDKSGYKVLVKGMINGQYYCSPDNILTDSNGFFSIGEIKEGLGYRLEVSKVGYLTRIIDGVNITNNDNTQIVNINTSANPFVLWPGDINQDNAINMSDVMGIAQRFNVTYQDSKYDLLCDLDRNNAINMSDVIIIAGHFNKSISGYPQYFLKFNNGKLTLNEDTVVDGNYTLQNNTIDLNGHSLTINGNLTQTSTEETSKNSIININNGTLTVNGDYKLQNWSTLLMRNSKDKVIVNGNFIDVSRIDHCLNNQQSGDGKPCLTNGTLEVKGNFLQGVDNTNTPVAVNVIMGNPANFHTSGGHKVILSGTSTQTVIFVSAGIENNNSMFNNLEIKNTSAEGIKFGDIKEYDSNNNLITVKSKLYVNTLINTTSTNTTKLYGDVRISQIKNPLKCNLTITGNLILDLPYESTVFNLNGNKLTVTGDIIQKGGLLDVAGGQ</sequence>
<dbReference type="AlphaFoldDB" id="A0A0L6JXF5"/>
<dbReference type="InterPro" id="IPR008969">
    <property type="entry name" value="CarboxyPept-like_regulatory"/>
</dbReference>
<reference evidence="3" key="1">
    <citation type="submission" date="2015-07" db="EMBL/GenBank/DDBJ databases">
        <title>Near-Complete Genome Sequence of the Cellulolytic Bacterium Bacteroides (Pseudobacteroides) cellulosolvens ATCC 35603.</title>
        <authorList>
            <person name="Dassa B."/>
            <person name="Utturkar S.M."/>
            <person name="Klingeman D.M."/>
            <person name="Hurt R.A."/>
            <person name="Keller M."/>
            <person name="Xu J."/>
            <person name="Reddy Y.H.K."/>
            <person name="Borovok I."/>
            <person name="Grinberg I.R."/>
            <person name="Lamed R."/>
            <person name="Zhivin O."/>
            <person name="Bayer E.A."/>
            <person name="Brown S.D."/>
        </authorList>
    </citation>
    <scope>NUCLEOTIDE SEQUENCE [LARGE SCALE GENOMIC DNA]</scope>
    <source>
        <strain evidence="3">DSM 2933</strain>
    </source>
</reference>
<evidence type="ECO:0000313" key="2">
    <source>
        <dbReference type="EMBL" id="KNY30127.1"/>
    </source>
</evidence>
<dbReference type="InterPro" id="IPR016134">
    <property type="entry name" value="Dockerin_dom"/>
</dbReference>
<keyword evidence="3" id="KW-1185">Reference proteome</keyword>
<dbReference type="InterPro" id="IPR036439">
    <property type="entry name" value="Dockerin_dom_sf"/>
</dbReference>
<evidence type="ECO:0000313" key="3">
    <source>
        <dbReference type="Proteomes" id="UP000036923"/>
    </source>
</evidence>
<dbReference type="SUPFAM" id="SSF63446">
    <property type="entry name" value="Type I dockerin domain"/>
    <property type="match status" value="1"/>
</dbReference>
<dbReference type="Pfam" id="PF00404">
    <property type="entry name" value="Dockerin_1"/>
    <property type="match status" value="1"/>
</dbReference>
<dbReference type="Proteomes" id="UP000036923">
    <property type="component" value="Unassembled WGS sequence"/>
</dbReference>
<dbReference type="EMBL" id="LGTC01000001">
    <property type="protein sequence ID" value="KNY30127.1"/>
    <property type="molecule type" value="Genomic_DNA"/>
</dbReference>
<organism evidence="2 3">
    <name type="scientific">Pseudobacteroides cellulosolvens ATCC 35603 = DSM 2933</name>
    <dbReference type="NCBI Taxonomy" id="398512"/>
    <lineage>
        <taxon>Bacteria</taxon>
        <taxon>Bacillati</taxon>
        <taxon>Bacillota</taxon>
        <taxon>Clostridia</taxon>
        <taxon>Eubacteriales</taxon>
        <taxon>Oscillospiraceae</taxon>
        <taxon>Pseudobacteroides</taxon>
    </lineage>
</organism>
<dbReference type="PATRIC" id="fig|398512.5.peg.5669"/>
<protein>
    <recommendedName>
        <fullName evidence="1">Dockerin domain-containing protein</fullName>
    </recommendedName>
</protein>
<dbReference type="SUPFAM" id="SSF49464">
    <property type="entry name" value="Carboxypeptidase regulatory domain-like"/>
    <property type="match status" value="1"/>
</dbReference>